<organism evidence="3 4">
    <name type="scientific">Hermanssonia centrifuga</name>
    <dbReference type="NCBI Taxonomy" id="98765"/>
    <lineage>
        <taxon>Eukaryota</taxon>
        <taxon>Fungi</taxon>
        <taxon>Dikarya</taxon>
        <taxon>Basidiomycota</taxon>
        <taxon>Agaricomycotina</taxon>
        <taxon>Agaricomycetes</taxon>
        <taxon>Polyporales</taxon>
        <taxon>Meruliaceae</taxon>
        <taxon>Hermanssonia</taxon>
    </lineage>
</organism>
<feature type="compositionally biased region" description="Basic and acidic residues" evidence="2">
    <location>
        <begin position="18"/>
        <end position="36"/>
    </location>
</feature>
<dbReference type="AlphaFoldDB" id="A0A4S4KE46"/>
<evidence type="ECO:0000256" key="1">
    <source>
        <dbReference type="SAM" id="Coils"/>
    </source>
</evidence>
<sequence>MGVQEGSSSVVPSKRRRAQDPEHKDSVSDLAKEPGHPFDLSVLDSLRAHVSKVKVDLSEWTAQEPADAAGLPVSQQPGVPVDEAGLMVENINYLRAHISRVKSDISKWMEQEPADSDVNGLPVFQQSGAPVNEARLPVEGVDSLHIHTAQYPPELAESPFSKHPRALQNLQQAPQQAGSGILAIVDTERHYFDLSMLDKVMAPVSEAEIPMEGVDSLRGHVSKVKYDLSKRKPQEDEKGGDEEDHEAFLSMKAVPDLNSMDVDIPASSSPNRDPLASKDYFKDDPNYIYIKQEFMEAISQDIQEDMDEYLQLTKEIADLKAALGFEEAFTTRSSFLSKR</sequence>
<reference evidence="3 4" key="1">
    <citation type="submission" date="2019-02" db="EMBL/GenBank/DDBJ databases">
        <title>Genome sequencing of the rare red list fungi Phlebia centrifuga.</title>
        <authorList>
            <person name="Buettner E."/>
            <person name="Kellner H."/>
        </authorList>
    </citation>
    <scope>NUCLEOTIDE SEQUENCE [LARGE SCALE GENOMIC DNA]</scope>
    <source>
        <strain evidence="3 4">DSM 108282</strain>
    </source>
</reference>
<evidence type="ECO:0000313" key="4">
    <source>
        <dbReference type="Proteomes" id="UP000309038"/>
    </source>
</evidence>
<keyword evidence="1" id="KW-0175">Coiled coil</keyword>
<proteinExistence type="predicted"/>
<feature type="compositionally biased region" description="Polar residues" evidence="2">
    <location>
        <begin position="1"/>
        <end position="11"/>
    </location>
</feature>
<feature type="coiled-coil region" evidence="1">
    <location>
        <begin position="295"/>
        <end position="322"/>
    </location>
</feature>
<keyword evidence="4" id="KW-1185">Reference proteome</keyword>
<protein>
    <submittedName>
        <fullName evidence="3">Uncharacterized protein</fullName>
    </submittedName>
</protein>
<dbReference type="Proteomes" id="UP000309038">
    <property type="component" value="Unassembled WGS sequence"/>
</dbReference>
<feature type="region of interest" description="Disordered" evidence="2">
    <location>
        <begin position="1"/>
        <end position="38"/>
    </location>
</feature>
<name>A0A4S4KE46_9APHY</name>
<evidence type="ECO:0000256" key="2">
    <source>
        <dbReference type="SAM" id="MobiDB-lite"/>
    </source>
</evidence>
<evidence type="ECO:0000313" key="3">
    <source>
        <dbReference type="EMBL" id="THG94679.1"/>
    </source>
</evidence>
<dbReference type="EMBL" id="SGPJ01000412">
    <property type="protein sequence ID" value="THG94679.1"/>
    <property type="molecule type" value="Genomic_DNA"/>
</dbReference>
<comment type="caution">
    <text evidence="3">The sequence shown here is derived from an EMBL/GenBank/DDBJ whole genome shotgun (WGS) entry which is preliminary data.</text>
</comment>
<gene>
    <name evidence="3" type="ORF">EW026_g6837</name>
</gene>
<accession>A0A4S4KE46</accession>